<keyword evidence="7" id="KW-0418">Kinase</keyword>
<dbReference type="EMBL" id="FOMN01000007">
    <property type="protein sequence ID" value="SFD53526.1"/>
    <property type="molecule type" value="Genomic_DNA"/>
</dbReference>
<dbReference type="CDD" id="cd00006">
    <property type="entry name" value="PTS_IIA_man"/>
    <property type="match status" value="1"/>
</dbReference>
<evidence type="ECO:0000256" key="7">
    <source>
        <dbReference type="ARBA" id="ARBA00022777"/>
    </source>
</evidence>
<gene>
    <name evidence="9" type="ORF">SAMN04487792_1280</name>
</gene>
<evidence type="ECO:0000256" key="6">
    <source>
        <dbReference type="ARBA" id="ARBA00022683"/>
    </source>
</evidence>
<dbReference type="GO" id="GO:0009401">
    <property type="term" value="P:phosphoenolpyruvate-dependent sugar phosphotransferase system"/>
    <property type="evidence" value="ECO:0007669"/>
    <property type="project" value="UniProtKB-KW"/>
</dbReference>
<dbReference type="InterPro" id="IPR036662">
    <property type="entry name" value="PTS_EIIA_man-typ_sf"/>
</dbReference>
<dbReference type="PANTHER" id="PTHR33799:SF1">
    <property type="entry name" value="PTS SYSTEM MANNOSE-SPECIFIC EIIAB COMPONENT-RELATED"/>
    <property type="match status" value="1"/>
</dbReference>
<keyword evidence="6" id="KW-0598">Phosphotransferase system</keyword>
<evidence type="ECO:0000256" key="5">
    <source>
        <dbReference type="ARBA" id="ARBA00022679"/>
    </source>
</evidence>
<dbReference type="Gene3D" id="3.40.50.510">
    <property type="entry name" value="Phosphotransferase system, mannose-type IIA component"/>
    <property type="match status" value="1"/>
</dbReference>
<keyword evidence="4" id="KW-0762">Sugar transport</keyword>
<dbReference type="SUPFAM" id="SSF53062">
    <property type="entry name" value="PTS system fructose IIA component-like"/>
    <property type="match status" value="1"/>
</dbReference>
<dbReference type="GO" id="GO:0005737">
    <property type="term" value="C:cytoplasm"/>
    <property type="evidence" value="ECO:0007669"/>
    <property type="project" value="UniProtKB-SubCell"/>
</dbReference>
<proteinExistence type="predicted"/>
<comment type="subcellular location">
    <subcellularLocation>
        <location evidence="1">Cytoplasm</location>
    </subcellularLocation>
</comment>
<evidence type="ECO:0000256" key="1">
    <source>
        <dbReference type="ARBA" id="ARBA00004496"/>
    </source>
</evidence>
<feature type="domain" description="PTS EIIA type-4" evidence="8">
    <location>
        <begin position="1"/>
        <end position="123"/>
    </location>
</feature>
<evidence type="ECO:0000256" key="2">
    <source>
        <dbReference type="ARBA" id="ARBA00022448"/>
    </source>
</evidence>
<dbReference type="STRING" id="1505723.SAMN04487792_1280"/>
<dbReference type="GO" id="GO:0016301">
    <property type="term" value="F:kinase activity"/>
    <property type="evidence" value="ECO:0007669"/>
    <property type="project" value="UniProtKB-KW"/>
</dbReference>
<dbReference type="GO" id="GO:0016020">
    <property type="term" value="C:membrane"/>
    <property type="evidence" value="ECO:0007669"/>
    <property type="project" value="InterPro"/>
</dbReference>
<organism evidence="9 10">
    <name type="scientific">Lactobacillus bombicola</name>
    <dbReference type="NCBI Taxonomy" id="1505723"/>
    <lineage>
        <taxon>Bacteria</taxon>
        <taxon>Bacillati</taxon>
        <taxon>Bacillota</taxon>
        <taxon>Bacilli</taxon>
        <taxon>Lactobacillales</taxon>
        <taxon>Lactobacillaceae</taxon>
        <taxon>Lactobacillus</taxon>
    </lineage>
</organism>
<keyword evidence="2" id="KW-0813">Transport</keyword>
<sequence length="141" mass="15071">MKIILVSHGKLAKGMKDTVEMIAGKQDNLEAFEAYGSGSEDESFITDVKQSVAASKEDKVIVVTDVLGGSVNNEMIQLLKDHHNLTLLTGMNLPLIITLVTTVNAQDSEDAILEAIAEGQKGVLSVNKLMSEDDDDGGDLL</sequence>
<accession>A0A1I1T4E5</accession>
<evidence type="ECO:0000256" key="3">
    <source>
        <dbReference type="ARBA" id="ARBA00022490"/>
    </source>
</evidence>
<evidence type="ECO:0000313" key="9">
    <source>
        <dbReference type="EMBL" id="SFD53526.1"/>
    </source>
</evidence>
<keyword evidence="3" id="KW-0963">Cytoplasm</keyword>
<keyword evidence="5" id="KW-0808">Transferase</keyword>
<dbReference type="Pfam" id="PF03610">
    <property type="entry name" value="EIIA-man"/>
    <property type="match status" value="1"/>
</dbReference>
<dbReference type="AlphaFoldDB" id="A0A1I1T4E5"/>
<dbReference type="InterPro" id="IPR004701">
    <property type="entry name" value="PTS_EIIA_man-typ"/>
</dbReference>
<dbReference type="Proteomes" id="UP000199599">
    <property type="component" value="Unassembled WGS sequence"/>
</dbReference>
<dbReference type="PROSITE" id="PS51096">
    <property type="entry name" value="PTS_EIIA_TYPE_4"/>
    <property type="match status" value="1"/>
</dbReference>
<evidence type="ECO:0000256" key="4">
    <source>
        <dbReference type="ARBA" id="ARBA00022597"/>
    </source>
</evidence>
<dbReference type="InterPro" id="IPR051471">
    <property type="entry name" value="Bacterial_PTS_sugar_comp"/>
</dbReference>
<evidence type="ECO:0000313" key="10">
    <source>
        <dbReference type="Proteomes" id="UP000199599"/>
    </source>
</evidence>
<reference evidence="10" key="1">
    <citation type="submission" date="2016-10" db="EMBL/GenBank/DDBJ databases">
        <authorList>
            <person name="Varghese N."/>
            <person name="Submissions S."/>
        </authorList>
    </citation>
    <scope>NUCLEOTIDE SEQUENCE [LARGE SCALE GENOMIC DNA]</scope>
    <source>
        <strain evidence="10">R-53102</strain>
    </source>
</reference>
<dbReference type="InterPro" id="IPR033887">
    <property type="entry name" value="PTS_IIA_man"/>
</dbReference>
<protein>
    <submittedName>
        <fullName evidence="9">PTS system, mannose-specific IIA component</fullName>
    </submittedName>
</protein>
<evidence type="ECO:0000259" key="8">
    <source>
        <dbReference type="PROSITE" id="PS51096"/>
    </source>
</evidence>
<name>A0A1I1T4E5_9LACO</name>
<dbReference type="PANTHER" id="PTHR33799">
    <property type="entry name" value="PTS PERMEASE-RELATED-RELATED"/>
    <property type="match status" value="1"/>
</dbReference>
<dbReference type="RefSeq" id="WP_090093579.1">
    <property type="nucleotide sequence ID" value="NZ_CBCRVU010000005.1"/>
</dbReference>